<sequence>MQYLYSFSIKCLIINLFIYLSFLFCMNPLNLAPSTQSQNAQQYLTATQIVIPIKKQTLIKPKNHNLFNNPEYFRSIRGTSPHGQNTGTNAMKNAIQDQDIKDDQSQKARKYNLSSSDKKFFFPENQRQNKIQFLGANQPISPSFDAIVDEGLGSGPISIPESQNSSVRNIARININNNNNFFNAVSPRENAYASPQLNSNAVKTPKDNAGGGIGIIEDFNYRSKNRNRPQIFQNSKNILQSRVPSIKPNGNEYDFGSQTKLPFFTNNEQDKGAELNYDFSHIKELNQDNFLKYIHPKQRETIYLLFGEKRDHWQQSWQNQKPNEKDLFVSDNNSQKTITYYEKLDRRAEKLKDRLRDTSKIVSHMMERRKKFLLEHEELIKSIERYKDSLEIIQKTSKKKVFERDIQLLVEQIKLKIEDLKDKYREANDLIVIFSIASNQYLNSNQNWQSSNSSMMDLNKMQNQQIHSQNISKVESHYKQIQSTYNYQSVFHQSSNMLDFDSRALQIYQEFQQQIRNLDAGLNEYKKYLKLDIEGEEFNIRTQELLQILKQCTTFTADAEKEIILLNQELGNNLKEITISLKQNVEFYTRVYQAIEESFDLVCKLIYLSQSKFKEMNEQISETTKDIELFVSKFLRRKQTQQKSISISQQQSQSLMAQLSSTKNSNQLVYNEEEIKKGIIQIQQRIQDILQNTSSLKKQVKQLATDPRCQYFIQLRFKQSNKIIYKLELMNSQVDCLQRFIQLVCTRLDEDLNEIIQFQEQMKKITNEFGAITQIKEHKRVTEMLKQLYQGCNLLISNMGSSLNRLNCYIEFNQIGSAQKNFFTIQAQLQSGIQEITKLQEKILIETKKKGKSEQFELNMKKLDEFSDLCQKEIENFKRQKDYIFFNFQDSEKFHMPAMIALGNARQAYNIMNNNMKEDPALQQFEKQIVQQKNTLELCNTIFENISYLQLQNFQYLSFNFNIKDNKLDYETNLDELLQGVDESLKNITQCWETVQNQAYEKFLNDITQKLIEMIKQLYDFISFWMKGVKLIVKKIKESVDSKHFVKKEFQQKIIDESIEPFLNFLNNRISSDFSSYFKGIINVLAKKVNECCANLIVFVYEGTQKEVTYENIEAVTSQLEEKLNQRSSIPKLPVLYDLYKCVNFLDVEKSYENEEIRSRIKLLRSRVTELLVSQIDNFINQKDQKVLLMLSFYKDVVLNESILHYKDQIDSLIDFCLHLNSRFILIQQILDESKQKWKQQIYVQIDQNETSFFSYLLKYYDLVNKGSVFDQTLNSLIATSQQELRNKLQQQKEKSNKIFYESLGIQENGSLHSELVQDLYQLLNYFQSLSIYKQMLLNSEFYFLSYLKTDFKQFATSIQAIHDALLTLKEATIVYTFKNKYLPNPSLDKQQIFQVPFGVFLGINGFNRIVELKNSQILDSWIKIFNKIQQQISETNNKMNNIKSIKTVDIFQNISVYELNENQINFINKFKNINYSR</sequence>
<organism evidence="3 4">
    <name type="scientific">Tetrahymena thermophila (strain SB210)</name>
    <dbReference type="NCBI Taxonomy" id="312017"/>
    <lineage>
        <taxon>Eukaryota</taxon>
        <taxon>Sar</taxon>
        <taxon>Alveolata</taxon>
        <taxon>Ciliophora</taxon>
        <taxon>Intramacronucleata</taxon>
        <taxon>Oligohymenophorea</taxon>
        <taxon>Hymenostomatida</taxon>
        <taxon>Tetrahymenina</taxon>
        <taxon>Tetrahymenidae</taxon>
        <taxon>Tetrahymena</taxon>
    </lineage>
</organism>
<dbReference type="HOGENOM" id="CLU_247461_0_0_1"/>
<keyword evidence="2 3" id="KW-0812">Transmembrane</keyword>
<dbReference type="Proteomes" id="UP000009168">
    <property type="component" value="Unassembled WGS sequence"/>
</dbReference>
<accession>Q22UR3</accession>
<dbReference type="EMBL" id="GG662825">
    <property type="protein sequence ID" value="EAR89063.2"/>
    <property type="molecule type" value="Genomic_DNA"/>
</dbReference>
<gene>
    <name evidence="3" type="ORF">TTHERM_00848160</name>
</gene>
<keyword evidence="2" id="KW-1133">Transmembrane helix</keyword>
<evidence type="ECO:0000256" key="1">
    <source>
        <dbReference type="SAM" id="Coils"/>
    </source>
</evidence>
<dbReference type="InParanoid" id="Q22UR3"/>
<keyword evidence="1" id="KW-0175">Coiled coil</keyword>
<protein>
    <submittedName>
        <fullName evidence="3">Transmembrane protein, putative</fullName>
    </submittedName>
</protein>
<reference evidence="4" key="1">
    <citation type="journal article" date="2006" name="PLoS Biol.">
        <title>Macronuclear genome sequence of the ciliate Tetrahymena thermophila, a model eukaryote.</title>
        <authorList>
            <person name="Eisen J.A."/>
            <person name="Coyne R.S."/>
            <person name="Wu M."/>
            <person name="Wu D."/>
            <person name="Thiagarajan M."/>
            <person name="Wortman J.R."/>
            <person name="Badger J.H."/>
            <person name="Ren Q."/>
            <person name="Amedeo P."/>
            <person name="Jones K.M."/>
            <person name="Tallon L.J."/>
            <person name="Delcher A.L."/>
            <person name="Salzberg S.L."/>
            <person name="Silva J.C."/>
            <person name="Haas B.J."/>
            <person name="Majoros W.H."/>
            <person name="Farzad M."/>
            <person name="Carlton J.M."/>
            <person name="Smith R.K. Jr."/>
            <person name="Garg J."/>
            <person name="Pearlman R.E."/>
            <person name="Karrer K.M."/>
            <person name="Sun L."/>
            <person name="Manning G."/>
            <person name="Elde N.C."/>
            <person name="Turkewitz A.P."/>
            <person name="Asai D.J."/>
            <person name="Wilkes D.E."/>
            <person name="Wang Y."/>
            <person name="Cai H."/>
            <person name="Collins K."/>
            <person name="Stewart B.A."/>
            <person name="Lee S.R."/>
            <person name="Wilamowska K."/>
            <person name="Weinberg Z."/>
            <person name="Ruzzo W.L."/>
            <person name="Wloga D."/>
            <person name="Gaertig J."/>
            <person name="Frankel J."/>
            <person name="Tsao C.-C."/>
            <person name="Gorovsky M.A."/>
            <person name="Keeling P.J."/>
            <person name="Waller R.F."/>
            <person name="Patron N.J."/>
            <person name="Cherry J.M."/>
            <person name="Stover N.A."/>
            <person name="Krieger C.J."/>
            <person name="del Toro C."/>
            <person name="Ryder H.F."/>
            <person name="Williamson S.C."/>
            <person name="Barbeau R.A."/>
            <person name="Hamilton E.P."/>
            <person name="Orias E."/>
        </authorList>
    </citation>
    <scope>NUCLEOTIDE SEQUENCE [LARGE SCALE GENOMIC DNA]</scope>
    <source>
        <strain evidence="4">SB210</strain>
    </source>
</reference>
<proteinExistence type="predicted"/>
<name>Q22UR3_TETTS</name>
<evidence type="ECO:0000313" key="4">
    <source>
        <dbReference type="Proteomes" id="UP000009168"/>
    </source>
</evidence>
<feature type="coiled-coil region" evidence="1">
    <location>
        <begin position="341"/>
        <end position="430"/>
    </location>
</feature>
<evidence type="ECO:0000256" key="2">
    <source>
        <dbReference type="SAM" id="Phobius"/>
    </source>
</evidence>
<dbReference type="RefSeq" id="XP_001009308.2">
    <property type="nucleotide sequence ID" value="XM_001009308.2"/>
</dbReference>
<feature type="transmembrane region" description="Helical" evidence="2">
    <location>
        <begin position="12"/>
        <end position="29"/>
    </location>
</feature>
<dbReference type="GeneID" id="7834440"/>
<dbReference type="KEGG" id="tet:TTHERM_00848160"/>
<keyword evidence="4" id="KW-1185">Reference proteome</keyword>
<evidence type="ECO:0000313" key="3">
    <source>
        <dbReference type="EMBL" id="EAR89063.2"/>
    </source>
</evidence>
<keyword evidence="2" id="KW-0472">Membrane</keyword>